<evidence type="ECO:0000313" key="2">
    <source>
        <dbReference type="EMBL" id="KAG1347266.1"/>
    </source>
</evidence>
<dbReference type="GO" id="GO:0003743">
    <property type="term" value="F:translation initiation factor activity"/>
    <property type="evidence" value="ECO:0007669"/>
    <property type="project" value="UniProtKB-KW"/>
</dbReference>
<organism evidence="2 3">
    <name type="scientific">Cocos nucifera</name>
    <name type="common">Coconut palm</name>
    <dbReference type="NCBI Taxonomy" id="13894"/>
    <lineage>
        <taxon>Eukaryota</taxon>
        <taxon>Viridiplantae</taxon>
        <taxon>Streptophyta</taxon>
        <taxon>Embryophyta</taxon>
        <taxon>Tracheophyta</taxon>
        <taxon>Spermatophyta</taxon>
        <taxon>Magnoliopsida</taxon>
        <taxon>Liliopsida</taxon>
        <taxon>Arecaceae</taxon>
        <taxon>Arecoideae</taxon>
        <taxon>Cocoseae</taxon>
        <taxon>Attaleinae</taxon>
        <taxon>Cocos</taxon>
    </lineage>
</organism>
<dbReference type="AlphaFoldDB" id="A0A8K0ID10"/>
<keyword evidence="2" id="KW-0648">Protein biosynthesis</keyword>
<feature type="region of interest" description="Disordered" evidence="1">
    <location>
        <begin position="1"/>
        <end position="72"/>
    </location>
</feature>
<reference evidence="2" key="2">
    <citation type="submission" date="2019-07" db="EMBL/GenBank/DDBJ databases">
        <authorList>
            <person name="Yang Y."/>
            <person name="Bocs S."/>
            <person name="Baudouin L."/>
        </authorList>
    </citation>
    <scope>NUCLEOTIDE SEQUENCE</scope>
    <source>
        <tissue evidence="2">Spear leaf of Hainan Tall coconut</tissue>
    </source>
</reference>
<evidence type="ECO:0000313" key="3">
    <source>
        <dbReference type="Proteomes" id="UP000797356"/>
    </source>
</evidence>
<comment type="caution">
    <text evidence="2">The sequence shown here is derived from an EMBL/GenBank/DDBJ whole genome shotgun (WGS) entry which is preliminary data.</text>
</comment>
<dbReference type="Proteomes" id="UP000797356">
    <property type="component" value="Chromosome 6"/>
</dbReference>
<protein>
    <submittedName>
        <fullName evidence="2">Translation initiation factor IF-2</fullName>
    </submittedName>
</protein>
<accession>A0A8K0ID10</accession>
<dbReference type="PANTHER" id="PTHR35318:SF2">
    <property type="entry name" value="OS08G0138900 PROTEIN"/>
    <property type="match status" value="1"/>
</dbReference>
<gene>
    <name evidence="2" type="ORF">COCNU_06G010950</name>
</gene>
<sequence length="140" mass="14975">MRLLQFVPCGRPAAPEDSPPSPRRTEEAEPASPRLMEEKAEAPPLSPTSCANPDKRRRRPSHGTASPWRPSLVAISEDGTQAATAAVAAKGGGRVGGSRKTSAKSTGRIFPRKERGDYWHYGVPTVVPAVPTFAPTAFLF</sequence>
<keyword evidence="2" id="KW-0396">Initiation factor</keyword>
<dbReference type="PANTHER" id="PTHR35318">
    <property type="entry name" value="BNAA10G08410D PROTEIN"/>
    <property type="match status" value="1"/>
</dbReference>
<reference evidence="2" key="1">
    <citation type="journal article" date="2017" name="Gigascience">
        <title>The genome draft of coconut (Cocos nucifera).</title>
        <authorList>
            <person name="Xiao Y."/>
            <person name="Xu P."/>
            <person name="Fan H."/>
            <person name="Baudouin L."/>
            <person name="Xia W."/>
            <person name="Bocs S."/>
            <person name="Xu J."/>
            <person name="Li Q."/>
            <person name="Guo A."/>
            <person name="Zhou L."/>
            <person name="Li J."/>
            <person name="Wu Y."/>
            <person name="Ma Z."/>
            <person name="Armero A."/>
            <person name="Issali A.E."/>
            <person name="Liu N."/>
            <person name="Peng M."/>
            <person name="Yang Y."/>
        </authorList>
    </citation>
    <scope>NUCLEOTIDE SEQUENCE</scope>
    <source>
        <tissue evidence="2">Spear leaf of Hainan Tall coconut</tissue>
    </source>
</reference>
<feature type="region of interest" description="Disordered" evidence="1">
    <location>
        <begin position="88"/>
        <end position="107"/>
    </location>
</feature>
<dbReference type="EMBL" id="CM017877">
    <property type="protein sequence ID" value="KAG1347266.1"/>
    <property type="molecule type" value="Genomic_DNA"/>
</dbReference>
<keyword evidence="3" id="KW-1185">Reference proteome</keyword>
<dbReference type="OrthoDB" id="778139at2759"/>
<evidence type="ECO:0000256" key="1">
    <source>
        <dbReference type="SAM" id="MobiDB-lite"/>
    </source>
</evidence>
<proteinExistence type="predicted"/>
<name>A0A8K0ID10_COCNU</name>